<protein>
    <submittedName>
        <fullName evidence="1">Uncharacterized protein</fullName>
    </submittedName>
</protein>
<reference evidence="1 2" key="1">
    <citation type="journal article" date="2015" name="MBio">
        <title>Genome-Resolved Metagenomic Analysis Reveals Roles for Candidate Phyla and Other Microbial Community Members in Biogeochemical Transformations in Oil Reservoirs.</title>
        <authorList>
            <person name="Hu P."/>
            <person name="Tom L."/>
            <person name="Singh A."/>
            <person name="Thomas B.C."/>
            <person name="Baker B.J."/>
            <person name="Piceno Y.M."/>
            <person name="Andersen G.L."/>
            <person name="Banfield J.F."/>
        </authorList>
    </citation>
    <scope>NUCLEOTIDE SEQUENCE [LARGE SCALE GENOMIC DNA]</scope>
    <source>
        <strain evidence="1">57_489</strain>
    </source>
</reference>
<evidence type="ECO:0000313" key="2">
    <source>
        <dbReference type="Proteomes" id="UP000057043"/>
    </source>
</evidence>
<accession>A0A101FSC0</accession>
<comment type="caution">
    <text evidence="1">The sequence shown here is derived from an EMBL/GenBank/DDBJ whole genome shotgun (WGS) entry which is preliminary data.</text>
</comment>
<name>A0A101FSC0_9EURY</name>
<dbReference type="EMBL" id="LGFT01000070">
    <property type="protein sequence ID" value="KUK43474.1"/>
    <property type="molecule type" value="Genomic_DNA"/>
</dbReference>
<dbReference type="AlphaFoldDB" id="A0A101FSC0"/>
<evidence type="ECO:0000313" key="1">
    <source>
        <dbReference type="EMBL" id="KUK43474.1"/>
    </source>
</evidence>
<proteinExistence type="predicted"/>
<sequence>MQQIITVVMKMGAVEVEKVQGEVDRSEAACVDEEYEYLLKNKDQGITFEEYCRRIEPRATS</sequence>
<organism evidence="1 2">
    <name type="scientific">Methanothrix harundinacea</name>
    <dbReference type="NCBI Taxonomy" id="301375"/>
    <lineage>
        <taxon>Archaea</taxon>
        <taxon>Methanobacteriati</taxon>
        <taxon>Methanobacteriota</taxon>
        <taxon>Stenosarchaea group</taxon>
        <taxon>Methanomicrobia</taxon>
        <taxon>Methanotrichales</taxon>
        <taxon>Methanotrichaceae</taxon>
        <taxon>Methanothrix</taxon>
    </lineage>
</organism>
<gene>
    <name evidence="1" type="ORF">XD72_2163</name>
</gene>
<dbReference type="Proteomes" id="UP000057043">
    <property type="component" value="Unassembled WGS sequence"/>
</dbReference>